<name>A0A0E0LKH3_ORYPU</name>
<keyword evidence="3" id="KW-1185">Reference proteome</keyword>
<evidence type="ECO:0000256" key="1">
    <source>
        <dbReference type="SAM" id="MobiDB-lite"/>
    </source>
</evidence>
<dbReference type="HOGENOM" id="CLU_2137563_0_0_1"/>
<feature type="region of interest" description="Disordered" evidence="1">
    <location>
        <begin position="15"/>
        <end position="69"/>
    </location>
</feature>
<evidence type="ECO:0000313" key="2">
    <source>
        <dbReference type="EnsemblPlants" id="OPUNC07G12700.1"/>
    </source>
</evidence>
<reference evidence="2" key="1">
    <citation type="submission" date="2015-04" db="UniProtKB">
        <authorList>
            <consortium name="EnsemblPlants"/>
        </authorList>
    </citation>
    <scope>IDENTIFICATION</scope>
</reference>
<organism evidence="2">
    <name type="scientific">Oryza punctata</name>
    <name type="common">Red rice</name>
    <dbReference type="NCBI Taxonomy" id="4537"/>
    <lineage>
        <taxon>Eukaryota</taxon>
        <taxon>Viridiplantae</taxon>
        <taxon>Streptophyta</taxon>
        <taxon>Embryophyta</taxon>
        <taxon>Tracheophyta</taxon>
        <taxon>Spermatophyta</taxon>
        <taxon>Magnoliopsida</taxon>
        <taxon>Liliopsida</taxon>
        <taxon>Poales</taxon>
        <taxon>Poaceae</taxon>
        <taxon>BOP clade</taxon>
        <taxon>Oryzoideae</taxon>
        <taxon>Oryzeae</taxon>
        <taxon>Oryzinae</taxon>
        <taxon>Oryza</taxon>
    </lineage>
</organism>
<dbReference type="EnsemblPlants" id="OPUNC07G12700.1">
    <property type="protein sequence ID" value="OPUNC07G12700.1"/>
    <property type="gene ID" value="OPUNC07G12700"/>
</dbReference>
<dbReference type="Gramene" id="OPUNC07G12700.1">
    <property type="protein sequence ID" value="OPUNC07G12700.1"/>
    <property type="gene ID" value="OPUNC07G12700"/>
</dbReference>
<feature type="compositionally biased region" description="Basic and acidic residues" evidence="1">
    <location>
        <begin position="42"/>
        <end position="62"/>
    </location>
</feature>
<reference evidence="2" key="2">
    <citation type="submission" date="2018-05" db="EMBL/GenBank/DDBJ databases">
        <title>OpunRS2 (Oryza punctata Reference Sequence Version 2).</title>
        <authorList>
            <person name="Zhang J."/>
            <person name="Kudrna D."/>
            <person name="Lee S."/>
            <person name="Talag J."/>
            <person name="Welchert J."/>
            <person name="Wing R.A."/>
        </authorList>
    </citation>
    <scope>NUCLEOTIDE SEQUENCE [LARGE SCALE GENOMIC DNA]</scope>
</reference>
<evidence type="ECO:0000313" key="3">
    <source>
        <dbReference type="Proteomes" id="UP000026962"/>
    </source>
</evidence>
<protein>
    <submittedName>
        <fullName evidence="2">Uncharacterized protein</fullName>
    </submittedName>
</protein>
<proteinExistence type="predicted"/>
<sequence>MDGLVPPRAVVFSSAEDVGGHAGRMPRWDGPDAKGLGMQANPHEDGSSARRDRVGEQGLRGDDLDELGDISHAGGTEGCCCNVQGGGGGGATYISKLVMVVAAHPYAVYIMET</sequence>
<dbReference type="AlphaFoldDB" id="A0A0E0LKH3"/>
<dbReference type="Proteomes" id="UP000026962">
    <property type="component" value="Chromosome 7"/>
</dbReference>
<accession>A0A0E0LKH3</accession>